<dbReference type="RefSeq" id="WP_187740365.1">
    <property type="nucleotide sequence ID" value="NZ_CP060825.1"/>
</dbReference>
<proteinExistence type="predicted"/>
<reference evidence="2 3" key="1">
    <citation type="submission" date="2020-08" db="EMBL/GenBank/DDBJ databases">
        <title>A novel species.</title>
        <authorList>
            <person name="Gao J."/>
        </authorList>
    </citation>
    <scope>NUCLEOTIDE SEQUENCE [LARGE SCALE GENOMIC DNA]</scope>
    <source>
        <strain evidence="2 3">CRPJ-33</strain>
    </source>
</reference>
<sequence length="167" mass="16574">MRTTVRLLTGAALTMAAIGLGTPATHAGDFGTLEIYPQTAAPGDTVAVSTEACGKRGHGVGDASSLGAGEFKLWPGTHKETVVGEFTVPDDARSGTYGIGVLCKNGKEATGDVTIRHHRPSGHVKTGVGGSVGPDTTQIAAGAGVLAAAAVGGTLLLRRRASGAQGS</sequence>
<dbReference type="AlphaFoldDB" id="A0A7H0HRN3"/>
<evidence type="ECO:0000313" key="3">
    <source>
        <dbReference type="Proteomes" id="UP000516230"/>
    </source>
</evidence>
<feature type="signal peptide" evidence="1">
    <location>
        <begin position="1"/>
        <end position="27"/>
    </location>
</feature>
<protein>
    <recommendedName>
        <fullName evidence="4">Sortase</fullName>
    </recommendedName>
</protein>
<accession>A0A7H0HRN3</accession>
<organism evidence="2 3">
    <name type="scientific">Streptomyces genisteinicus</name>
    <dbReference type="NCBI Taxonomy" id="2768068"/>
    <lineage>
        <taxon>Bacteria</taxon>
        <taxon>Bacillati</taxon>
        <taxon>Actinomycetota</taxon>
        <taxon>Actinomycetes</taxon>
        <taxon>Kitasatosporales</taxon>
        <taxon>Streptomycetaceae</taxon>
        <taxon>Streptomyces</taxon>
    </lineage>
</organism>
<dbReference type="KEGG" id="sgj:IAG43_09800"/>
<evidence type="ECO:0000313" key="2">
    <source>
        <dbReference type="EMBL" id="QNP63199.1"/>
    </source>
</evidence>
<name>A0A7H0HRN3_9ACTN</name>
<dbReference type="EMBL" id="CP060825">
    <property type="protein sequence ID" value="QNP63199.1"/>
    <property type="molecule type" value="Genomic_DNA"/>
</dbReference>
<evidence type="ECO:0000256" key="1">
    <source>
        <dbReference type="SAM" id="SignalP"/>
    </source>
</evidence>
<keyword evidence="1" id="KW-0732">Signal</keyword>
<feature type="chain" id="PRO_5039333738" description="Sortase" evidence="1">
    <location>
        <begin position="28"/>
        <end position="167"/>
    </location>
</feature>
<dbReference type="Proteomes" id="UP000516230">
    <property type="component" value="Chromosome"/>
</dbReference>
<keyword evidence="3" id="KW-1185">Reference proteome</keyword>
<gene>
    <name evidence="2" type="ORF">IAG43_09800</name>
</gene>
<evidence type="ECO:0008006" key="4">
    <source>
        <dbReference type="Google" id="ProtNLM"/>
    </source>
</evidence>